<dbReference type="PANTHER" id="PTHR11820:SF7">
    <property type="entry name" value="ACYLPYRUVASE FAHD1, MITOCHONDRIAL"/>
    <property type="match status" value="1"/>
</dbReference>
<proteinExistence type="predicted"/>
<sequence>MQNSISLVSDEVYPSKIVCVGRNYVAHINELNNEMPDEPVIFMKPNSAIAETLKLHKTDEIHFEAELCFTIKNNKIFAVGLGLDLTKRALQTKLKSKGLPWEKSKGFDGSAVFSDFLPLDDVNLGGRQLNSLSFTLHIDDKLAQAGDYSLMLFKPEALLTHISESFSLQDGDIFMTGTPAGVGKVVADSTYKAALFGVDKNTPILSAQWKAV</sequence>
<protein>
    <submittedName>
        <fullName evidence="3">Fumarylacetoacetate hydrolase family protein</fullName>
    </submittedName>
</protein>
<organism evidence="3 4">
    <name type="scientific">Glaciecola petra</name>
    <dbReference type="NCBI Taxonomy" id="3075602"/>
    <lineage>
        <taxon>Bacteria</taxon>
        <taxon>Pseudomonadati</taxon>
        <taxon>Pseudomonadota</taxon>
        <taxon>Gammaproteobacteria</taxon>
        <taxon>Alteromonadales</taxon>
        <taxon>Alteromonadaceae</taxon>
        <taxon>Glaciecola</taxon>
    </lineage>
</organism>
<dbReference type="GO" id="GO:0016787">
    <property type="term" value="F:hydrolase activity"/>
    <property type="evidence" value="ECO:0007669"/>
    <property type="project" value="UniProtKB-KW"/>
</dbReference>
<dbReference type="EMBL" id="JAVRHX010000001">
    <property type="protein sequence ID" value="MDT0593231.1"/>
    <property type="molecule type" value="Genomic_DNA"/>
</dbReference>
<name>A0ABU2ZLW6_9ALTE</name>
<dbReference type="SUPFAM" id="SSF56529">
    <property type="entry name" value="FAH"/>
    <property type="match status" value="1"/>
</dbReference>
<keyword evidence="1" id="KW-0479">Metal-binding</keyword>
<evidence type="ECO:0000313" key="4">
    <source>
        <dbReference type="Proteomes" id="UP001253545"/>
    </source>
</evidence>
<dbReference type="PANTHER" id="PTHR11820">
    <property type="entry name" value="ACYLPYRUVASE"/>
    <property type="match status" value="1"/>
</dbReference>
<evidence type="ECO:0000256" key="1">
    <source>
        <dbReference type="ARBA" id="ARBA00022723"/>
    </source>
</evidence>
<evidence type="ECO:0000313" key="3">
    <source>
        <dbReference type="EMBL" id="MDT0593231.1"/>
    </source>
</evidence>
<accession>A0ABU2ZLW6</accession>
<evidence type="ECO:0000259" key="2">
    <source>
        <dbReference type="Pfam" id="PF01557"/>
    </source>
</evidence>
<gene>
    <name evidence="3" type="ORF">RM552_00060</name>
</gene>
<keyword evidence="4" id="KW-1185">Reference proteome</keyword>
<comment type="caution">
    <text evidence="3">The sequence shown here is derived from an EMBL/GenBank/DDBJ whole genome shotgun (WGS) entry which is preliminary data.</text>
</comment>
<dbReference type="RefSeq" id="WP_311366758.1">
    <property type="nucleotide sequence ID" value="NZ_JAVRHX010000001.1"/>
</dbReference>
<feature type="domain" description="Fumarylacetoacetase-like C-terminal" evidence="2">
    <location>
        <begin position="16"/>
        <end position="187"/>
    </location>
</feature>
<dbReference type="Gene3D" id="3.90.850.10">
    <property type="entry name" value="Fumarylacetoacetase-like, C-terminal domain"/>
    <property type="match status" value="1"/>
</dbReference>
<dbReference type="Proteomes" id="UP001253545">
    <property type="component" value="Unassembled WGS sequence"/>
</dbReference>
<reference evidence="3 4" key="1">
    <citation type="submission" date="2023-09" db="EMBL/GenBank/DDBJ databases">
        <authorList>
            <person name="Rey-Velasco X."/>
        </authorList>
    </citation>
    <scope>NUCLEOTIDE SEQUENCE [LARGE SCALE GENOMIC DNA]</scope>
    <source>
        <strain evidence="3 4">P117</strain>
    </source>
</reference>
<keyword evidence="3" id="KW-0378">Hydrolase</keyword>
<dbReference type="InterPro" id="IPR011234">
    <property type="entry name" value="Fumarylacetoacetase-like_C"/>
</dbReference>
<dbReference type="InterPro" id="IPR036663">
    <property type="entry name" value="Fumarylacetoacetase_C_sf"/>
</dbReference>
<dbReference type="Pfam" id="PF01557">
    <property type="entry name" value="FAA_hydrolase"/>
    <property type="match status" value="1"/>
</dbReference>